<gene>
    <name evidence="2" type="primary">LOC107810335</name>
</gene>
<feature type="compositionally biased region" description="Pro residues" evidence="1">
    <location>
        <begin position="15"/>
        <end position="29"/>
    </location>
</feature>
<feature type="compositionally biased region" description="Polar residues" evidence="1">
    <location>
        <begin position="83"/>
        <end position="114"/>
    </location>
</feature>
<accession>A0A1S4BNW6</accession>
<feature type="compositionally biased region" description="Low complexity" evidence="1">
    <location>
        <begin position="133"/>
        <end position="147"/>
    </location>
</feature>
<reference evidence="2" key="1">
    <citation type="submission" date="2025-08" db="UniProtKB">
        <authorList>
            <consortium name="RefSeq"/>
        </authorList>
    </citation>
    <scope>IDENTIFICATION</scope>
</reference>
<feature type="region of interest" description="Disordered" evidence="1">
    <location>
        <begin position="403"/>
        <end position="452"/>
    </location>
</feature>
<dbReference type="PANTHER" id="PTHR33472">
    <property type="entry name" value="OS01G0106600 PROTEIN"/>
    <property type="match status" value="1"/>
</dbReference>
<feature type="compositionally biased region" description="Low complexity" evidence="1">
    <location>
        <begin position="209"/>
        <end position="241"/>
    </location>
</feature>
<dbReference type="AlphaFoldDB" id="A0A1S4BNW6"/>
<sequence>MERRSTFRFRLPWSQPAPAPAPSPAPIPASKPSTQPTTKTSRAPTTHTGSRAASQPSSSSTPTATPSSSPTTETSTPNQPPSATSTATSGKPSSPAQPSAGTQGRNEVPTSTTAPKPISPTPFPQPSAEMNAPSQPSTSTSTLTETTPIPPQPSAESKAPIQPTTTNTSPLPESTTVPPQPSAERKAPVQSSTTNSTPANAPASPKSETQTPTTAITTTPTSTIAQSGLSSPPGVSPSLSSQTRASRIESQPLIPSLEQQGISSQPASPSDGPTKSRVSPPPSPSPSRSAPQSREMNPISSPTRKDPQVLSTDHLTSKVPPPASQSTSSDLPSGMTSQMQEKDKTIALPTFPLKQLDSSEPSSKSTEALASISGKEPKFTAIRPQSEQMELLKKETISDTVAEAKVKSPEKVMKPSEISEVKSTKGITQEPSQISDSSGIIDEPKMVRQSETNIQETREVNEVVQEMRNKNYGTGEKIGGLLTSTKQPGTAFQSKKAYTEKQSTSDNDQIRVNLVSNGNHTKTVSSQPKNKTIVNSSSKETAGFAEQDIPLNKEVKDNISKFIHRMAVGDGKQNLEEGPVSVITLAGDNRGASMQLGSDSSSKEGAIHIHRGYKLNPDESADATTDAEGYSEGRRPKDARTMEDQEIEAYLNCNVQGLNNSITFDSAIAANNPGIHMLFPHMPSEPIRSSERTGPFEAHKAEFNVTPAQKLTYEPKIRRRCLTGLFLEPSDSDPDNPEKSPRHGCHVGCMEKSNDNEIDIL</sequence>
<evidence type="ECO:0000313" key="2">
    <source>
        <dbReference type="RefSeq" id="XP_016490586.1"/>
    </source>
</evidence>
<feature type="compositionally biased region" description="Basic and acidic residues" evidence="1">
    <location>
        <begin position="403"/>
        <end position="423"/>
    </location>
</feature>
<organism evidence="2">
    <name type="scientific">Nicotiana tabacum</name>
    <name type="common">Common tobacco</name>
    <dbReference type="NCBI Taxonomy" id="4097"/>
    <lineage>
        <taxon>Eukaryota</taxon>
        <taxon>Viridiplantae</taxon>
        <taxon>Streptophyta</taxon>
        <taxon>Embryophyta</taxon>
        <taxon>Tracheophyta</taxon>
        <taxon>Spermatophyta</taxon>
        <taxon>Magnoliopsida</taxon>
        <taxon>eudicotyledons</taxon>
        <taxon>Gunneridae</taxon>
        <taxon>Pentapetalae</taxon>
        <taxon>asterids</taxon>
        <taxon>lamiids</taxon>
        <taxon>Solanales</taxon>
        <taxon>Solanaceae</taxon>
        <taxon>Nicotianoideae</taxon>
        <taxon>Nicotianeae</taxon>
        <taxon>Nicotiana</taxon>
    </lineage>
</organism>
<feature type="region of interest" description="Disordered" evidence="1">
    <location>
        <begin position="616"/>
        <end position="638"/>
    </location>
</feature>
<dbReference type="OMA" id="CNVQGLN"/>
<feature type="compositionally biased region" description="Low complexity" evidence="1">
    <location>
        <begin position="30"/>
        <end position="41"/>
    </location>
</feature>
<feature type="region of interest" description="Disordered" evidence="1">
    <location>
        <begin position="726"/>
        <end position="746"/>
    </location>
</feature>
<name>A0A1S4BNW6_TOBAC</name>
<dbReference type="OrthoDB" id="1709592at2759"/>
<evidence type="ECO:0000256" key="1">
    <source>
        <dbReference type="SAM" id="MobiDB-lite"/>
    </source>
</evidence>
<dbReference type="STRING" id="4097.A0A1S4BNW6"/>
<dbReference type="RefSeq" id="XP_016490586.1">
    <property type="nucleotide sequence ID" value="XM_016635100.1"/>
</dbReference>
<dbReference type="PaxDb" id="4097-A0A1S4BNW6"/>
<dbReference type="PANTHER" id="PTHR33472:SF15">
    <property type="entry name" value="FLOCCULATION PROTEIN FLO11-LIKE"/>
    <property type="match status" value="1"/>
</dbReference>
<feature type="compositionally biased region" description="Polar residues" evidence="1">
    <location>
        <begin position="42"/>
        <end position="53"/>
    </location>
</feature>
<feature type="compositionally biased region" description="Low complexity" evidence="1">
    <location>
        <begin position="54"/>
        <end position="77"/>
    </location>
</feature>
<proteinExistence type="predicted"/>
<feature type="compositionally biased region" description="Polar residues" evidence="1">
    <location>
        <begin position="162"/>
        <end position="177"/>
    </location>
</feature>
<feature type="region of interest" description="Disordered" evidence="1">
    <location>
        <begin position="1"/>
        <end position="383"/>
    </location>
</feature>
<feature type="compositionally biased region" description="Polar residues" evidence="1">
    <location>
        <begin position="324"/>
        <end position="339"/>
    </location>
</feature>
<feature type="compositionally biased region" description="Polar residues" evidence="1">
    <location>
        <begin position="425"/>
        <end position="438"/>
    </location>
</feature>
<protein>
    <submittedName>
        <fullName evidence="2">Flocculation protein FLO11-like</fullName>
    </submittedName>
</protein>
<dbReference type="KEGG" id="nta:107810335"/>
<feature type="compositionally biased region" description="Polar residues" evidence="1">
    <location>
        <begin position="189"/>
        <end position="199"/>
    </location>
</feature>
<feature type="compositionally biased region" description="Polar residues" evidence="1">
    <location>
        <begin position="356"/>
        <end position="368"/>
    </location>
</feature>
<feature type="compositionally biased region" description="Polar residues" evidence="1">
    <location>
        <begin position="257"/>
        <end position="268"/>
    </location>
</feature>